<keyword evidence="1" id="KW-0812">Transmembrane</keyword>
<dbReference type="InterPro" id="IPR051159">
    <property type="entry name" value="Hexapeptide_acetyltransf"/>
</dbReference>
<name>A0A402DI69_MICAE</name>
<gene>
    <name evidence="2" type="ORF">MiAbB_03864</name>
</gene>
<evidence type="ECO:0000313" key="2">
    <source>
        <dbReference type="EMBL" id="GCE61921.1"/>
    </source>
</evidence>
<dbReference type="EMBL" id="BIFY01000095">
    <property type="protein sequence ID" value="GCE61921.1"/>
    <property type="molecule type" value="Genomic_DNA"/>
</dbReference>
<dbReference type="RefSeq" id="WP_172963174.1">
    <property type="nucleotide sequence ID" value="NZ_BIFY01000095.1"/>
</dbReference>
<keyword evidence="1" id="KW-0472">Membrane</keyword>
<dbReference type="GO" id="GO:0016740">
    <property type="term" value="F:transferase activity"/>
    <property type="evidence" value="ECO:0007669"/>
    <property type="project" value="UniProtKB-KW"/>
</dbReference>
<dbReference type="GO" id="GO:0031470">
    <property type="term" value="C:carboxysome"/>
    <property type="evidence" value="ECO:0007669"/>
    <property type="project" value="UniProtKB-ARBA"/>
</dbReference>
<reference evidence="3" key="1">
    <citation type="submission" date="2018-12" db="EMBL/GenBank/DDBJ databases">
        <title>Genome sequence of Microcystis aeruginosa NIES-4285.</title>
        <authorList>
            <person name="Tanabe Y."/>
        </authorList>
    </citation>
    <scope>NUCLEOTIDE SEQUENCE [LARGE SCALE GENOMIC DNA]</scope>
    <source>
        <strain evidence="3">NIES-4285</strain>
    </source>
</reference>
<dbReference type="GO" id="GO:0043886">
    <property type="term" value="F:structural constituent of carboxysome shell"/>
    <property type="evidence" value="ECO:0007669"/>
    <property type="project" value="UniProtKB-ARBA"/>
</dbReference>
<dbReference type="SUPFAM" id="SSF51161">
    <property type="entry name" value="Trimeric LpxA-like enzymes"/>
    <property type="match status" value="1"/>
</dbReference>
<protein>
    <submittedName>
        <fullName evidence="2">Putative acetyltransferase</fullName>
    </submittedName>
</protein>
<keyword evidence="2" id="KW-0808">Transferase</keyword>
<evidence type="ECO:0000313" key="3">
    <source>
        <dbReference type="Proteomes" id="UP000289660"/>
    </source>
</evidence>
<comment type="caution">
    <text evidence="2">The sequence shown here is derived from an EMBL/GenBank/DDBJ whole genome shotgun (WGS) entry which is preliminary data.</text>
</comment>
<dbReference type="PANTHER" id="PTHR23416">
    <property type="entry name" value="SIALIC ACID SYNTHASE-RELATED"/>
    <property type="match status" value="1"/>
</dbReference>
<dbReference type="CDD" id="cd04647">
    <property type="entry name" value="LbH_MAT_like"/>
    <property type="match status" value="1"/>
</dbReference>
<dbReference type="AlphaFoldDB" id="A0A402DI69"/>
<sequence>MIKRLVNLLSSSVNFGFIYVLGKIFGVSIIVRYLRNPNPQITVKLLRAFGASIGQGTNFKRSVILDNVYEDEDSAGDFRHLKIGDNCYIGDYVYFDLSHEIILGNNVVVSGQVSFISHADCNRSEYLSEKFTRVCQPVQVNDGAWICFRATILSGVTVGENAMVGACSLLRENIKDHILYAGVPAKKIKDI</sequence>
<feature type="transmembrane region" description="Helical" evidence="1">
    <location>
        <begin position="12"/>
        <end position="34"/>
    </location>
</feature>
<organism evidence="2 3">
    <name type="scientific">Microcystis aeruginosa NIES-4285</name>
    <dbReference type="NCBI Taxonomy" id="2497681"/>
    <lineage>
        <taxon>Bacteria</taxon>
        <taxon>Bacillati</taxon>
        <taxon>Cyanobacteriota</taxon>
        <taxon>Cyanophyceae</taxon>
        <taxon>Oscillatoriophycideae</taxon>
        <taxon>Chroococcales</taxon>
        <taxon>Microcystaceae</taxon>
        <taxon>Microcystis</taxon>
    </lineage>
</organism>
<dbReference type="Proteomes" id="UP000289660">
    <property type="component" value="Unassembled WGS sequence"/>
</dbReference>
<accession>A0A402DI69</accession>
<proteinExistence type="predicted"/>
<evidence type="ECO:0000256" key="1">
    <source>
        <dbReference type="SAM" id="Phobius"/>
    </source>
</evidence>
<dbReference type="Gene3D" id="2.160.10.10">
    <property type="entry name" value="Hexapeptide repeat proteins"/>
    <property type="match status" value="1"/>
</dbReference>
<dbReference type="InterPro" id="IPR011004">
    <property type="entry name" value="Trimer_LpxA-like_sf"/>
</dbReference>
<keyword evidence="1" id="KW-1133">Transmembrane helix</keyword>